<dbReference type="GO" id="GO:0008237">
    <property type="term" value="F:metallopeptidase activity"/>
    <property type="evidence" value="ECO:0007669"/>
    <property type="project" value="InterPro"/>
</dbReference>
<dbReference type="PANTHER" id="PTHR38340">
    <property type="entry name" value="S-LAYER PROTEIN"/>
    <property type="match status" value="1"/>
</dbReference>
<evidence type="ECO:0000256" key="3">
    <source>
        <dbReference type="ARBA" id="ARBA00022525"/>
    </source>
</evidence>
<dbReference type="Proteomes" id="UP000611500">
    <property type="component" value="Unassembled WGS sequence"/>
</dbReference>
<dbReference type="InterPro" id="IPR001343">
    <property type="entry name" value="Hemolysn_Ca-bd"/>
</dbReference>
<dbReference type="GO" id="GO:0005509">
    <property type="term" value="F:calcium ion binding"/>
    <property type="evidence" value="ECO:0007669"/>
    <property type="project" value="InterPro"/>
</dbReference>
<dbReference type="RefSeq" id="WP_028092197.1">
    <property type="nucleotide sequence ID" value="NZ_BNAP01000001.1"/>
</dbReference>
<evidence type="ECO:0000256" key="4">
    <source>
        <dbReference type="ARBA" id="ARBA00022737"/>
    </source>
</evidence>
<dbReference type="PROSITE" id="PS00330">
    <property type="entry name" value="HEMOLYSIN_CALCIUM"/>
    <property type="match status" value="2"/>
</dbReference>
<dbReference type="Gene3D" id="2.150.10.10">
    <property type="entry name" value="Serralysin-like metalloprotease, C-terminal"/>
    <property type="match status" value="2"/>
</dbReference>
<comment type="caution">
    <text evidence="6">The sequence shown here is derived from an EMBL/GenBank/DDBJ whole genome shotgun (WGS) entry which is preliminary data.</text>
</comment>
<keyword evidence="6" id="KW-0645">Protease</keyword>
<dbReference type="EMBL" id="BNAP01000001">
    <property type="protein sequence ID" value="GHG80923.1"/>
    <property type="molecule type" value="Genomic_DNA"/>
</dbReference>
<dbReference type="SUPFAM" id="SSF51120">
    <property type="entry name" value="beta-Roll"/>
    <property type="match status" value="2"/>
</dbReference>
<proteinExistence type="predicted"/>
<organism evidence="6 7">
    <name type="scientific">Pseudodonghicola xiamenensis</name>
    <dbReference type="NCBI Taxonomy" id="337702"/>
    <lineage>
        <taxon>Bacteria</taxon>
        <taxon>Pseudomonadati</taxon>
        <taxon>Pseudomonadota</taxon>
        <taxon>Alphaproteobacteria</taxon>
        <taxon>Rhodobacterales</taxon>
        <taxon>Paracoccaceae</taxon>
        <taxon>Pseudodonghicola</taxon>
    </lineage>
</organism>
<reference evidence="6" key="2">
    <citation type="submission" date="2020-09" db="EMBL/GenBank/DDBJ databases">
        <authorList>
            <person name="Sun Q."/>
            <person name="Zhou Y."/>
        </authorList>
    </citation>
    <scope>NUCLEOTIDE SEQUENCE</scope>
    <source>
        <strain evidence="6">CGMCC 1.7081</strain>
    </source>
</reference>
<dbReference type="NCBIfam" id="TIGR03661">
    <property type="entry name" value="T1SS_VCA0849"/>
    <property type="match status" value="1"/>
</dbReference>
<dbReference type="Pfam" id="PF00353">
    <property type="entry name" value="HemolysinCabind"/>
    <property type="match status" value="2"/>
</dbReference>
<dbReference type="Pfam" id="PF08548">
    <property type="entry name" value="Peptidase_M10_C"/>
    <property type="match status" value="1"/>
</dbReference>
<dbReference type="PANTHER" id="PTHR38340:SF1">
    <property type="entry name" value="S-LAYER PROTEIN"/>
    <property type="match status" value="1"/>
</dbReference>
<dbReference type="GO" id="GO:0006508">
    <property type="term" value="P:proteolysis"/>
    <property type="evidence" value="ECO:0007669"/>
    <property type="project" value="UniProtKB-KW"/>
</dbReference>
<evidence type="ECO:0000313" key="6">
    <source>
        <dbReference type="EMBL" id="GHG80923.1"/>
    </source>
</evidence>
<keyword evidence="6" id="KW-0378">Hydrolase</keyword>
<dbReference type="AlphaFoldDB" id="A0A8J3MB17"/>
<dbReference type="SUPFAM" id="SSF55486">
    <property type="entry name" value="Metalloproteases ('zincins'), catalytic domain"/>
    <property type="match status" value="1"/>
</dbReference>
<comment type="cofactor">
    <cofactor evidence="1">
        <name>Ca(2+)</name>
        <dbReference type="ChEBI" id="CHEBI:29108"/>
    </cofactor>
</comment>
<dbReference type="InterPro" id="IPR019960">
    <property type="entry name" value="T1SS_VCA0849"/>
</dbReference>
<evidence type="ECO:0000256" key="2">
    <source>
        <dbReference type="ARBA" id="ARBA00004613"/>
    </source>
</evidence>
<dbReference type="GO" id="GO:0005615">
    <property type="term" value="C:extracellular space"/>
    <property type="evidence" value="ECO:0007669"/>
    <property type="project" value="InterPro"/>
</dbReference>
<comment type="subcellular location">
    <subcellularLocation>
        <location evidence="2">Secreted</location>
    </subcellularLocation>
</comment>
<dbReference type="InterPro" id="IPR050557">
    <property type="entry name" value="RTX_toxin/Mannuronan_C5-epim"/>
</dbReference>
<evidence type="ECO:0000259" key="5">
    <source>
        <dbReference type="Pfam" id="PF08548"/>
    </source>
</evidence>
<dbReference type="CDD" id="cd04277">
    <property type="entry name" value="ZnMc_serralysin_like"/>
    <property type="match status" value="1"/>
</dbReference>
<keyword evidence="4" id="KW-0677">Repeat</keyword>
<keyword evidence="7" id="KW-1185">Reference proteome</keyword>
<dbReference type="Gene3D" id="3.40.390.10">
    <property type="entry name" value="Collagenase (Catalytic Domain)"/>
    <property type="match status" value="1"/>
</dbReference>
<evidence type="ECO:0000256" key="1">
    <source>
        <dbReference type="ARBA" id="ARBA00001913"/>
    </source>
</evidence>
<dbReference type="InterPro" id="IPR018511">
    <property type="entry name" value="Hemolysin-typ_Ca-bd_CS"/>
</dbReference>
<dbReference type="InterPro" id="IPR011049">
    <property type="entry name" value="Serralysin-like_metalloprot_C"/>
</dbReference>
<name>A0A8J3MB17_9RHOB</name>
<protein>
    <submittedName>
        <fullName evidence="6">Protease</fullName>
    </submittedName>
</protein>
<keyword evidence="3" id="KW-0964">Secreted</keyword>
<evidence type="ECO:0000313" key="7">
    <source>
        <dbReference type="Proteomes" id="UP000611500"/>
    </source>
</evidence>
<dbReference type="InterPro" id="IPR024079">
    <property type="entry name" value="MetalloPept_cat_dom_sf"/>
</dbReference>
<dbReference type="InterPro" id="IPR013858">
    <property type="entry name" value="Peptidase_M10B_C"/>
</dbReference>
<gene>
    <name evidence="6" type="ORF">GCM10010961_04560</name>
</gene>
<reference evidence="6" key="1">
    <citation type="journal article" date="2014" name="Int. J. Syst. Evol. Microbiol.">
        <title>Complete genome sequence of Corynebacterium casei LMG S-19264T (=DSM 44701T), isolated from a smear-ripened cheese.</title>
        <authorList>
            <consortium name="US DOE Joint Genome Institute (JGI-PGF)"/>
            <person name="Walter F."/>
            <person name="Albersmeier A."/>
            <person name="Kalinowski J."/>
            <person name="Ruckert C."/>
        </authorList>
    </citation>
    <scope>NUCLEOTIDE SEQUENCE</scope>
    <source>
        <strain evidence="6">CGMCC 1.7081</strain>
    </source>
</reference>
<dbReference type="PRINTS" id="PR00313">
    <property type="entry name" value="CABNDNGRPT"/>
</dbReference>
<dbReference type="InterPro" id="IPR034033">
    <property type="entry name" value="Serralysin-like"/>
</dbReference>
<feature type="domain" description="Peptidase M10 serralysin C-terminal" evidence="5">
    <location>
        <begin position="228"/>
        <end position="513"/>
    </location>
</feature>
<sequence length="524" mass="54373">MSGLTTSLTTTRSSGDRRIDGLLQETVWGDDEITFSLPSSALDYGDYDGGAGEPAGFQPVTEAMATAAAFALAADGTAADGFSLAGFTALSVTPTTDAQATIRLAQTTADPFNYGTAWSYYPYPDATGGDVWFSIGGAGDYTSPEAGNYAWLTVIHEIGHGLGLSHGHEASGAFDALPYDWDTMEFSVMTYRAYVGASSTAGYYNETYGYAQSWMMLDIAALQHLYGADYSTNSGDTTYSWTPDSGDTLIDGAVAIAPGDNRIFATLWDGGGLDTYDLSAYVIGLEIDLSPGGHSVFSRAQLAGLGDGHAARGNIFNALLFEDDPRSLIENALGGSGDDRITGNRADNRLEGGAGHDRLLGGAGQDDLLGGAGRDTLLGQSGTDRLLGGAGRDRLQGGLGQDLLKGGAGNDVIIGNGGRDVLWGGAGNDVFRFTASGDSARGGKADVIRDFAAGEDRIDLRDLFTGPVELHLDGALPGEGAAIAVRALTGGDLRVLADVDGNGTADFSLLLRDVATLTTDDFLF</sequence>
<accession>A0A8J3MB17</accession>